<reference evidence="1" key="1">
    <citation type="submission" date="2018-02" db="EMBL/GenBank/DDBJ databases">
        <title>Rhizophora mucronata_Transcriptome.</title>
        <authorList>
            <person name="Meera S.P."/>
            <person name="Sreeshan A."/>
            <person name="Augustine A."/>
        </authorList>
    </citation>
    <scope>NUCLEOTIDE SEQUENCE</scope>
    <source>
        <tissue evidence="1">Leaf</tissue>
    </source>
</reference>
<proteinExistence type="predicted"/>
<evidence type="ECO:0000313" key="1">
    <source>
        <dbReference type="EMBL" id="MBX61456.1"/>
    </source>
</evidence>
<accession>A0A2P2Q374</accession>
<protein>
    <submittedName>
        <fullName evidence="1">Uncharacterized protein</fullName>
    </submittedName>
</protein>
<organism evidence="1">
    <name type="scientific">Rhizophora mucronata</name>
    <name type="common">Asiatic mangrove</name>
    <dbReference type="NCBI Taxonomy" id="61149"/>
    <lineage>
        <taxon>Eukaryota</taxon>
        <taxon>Viridiplantae</taxon>
        <taxon>Streptophyta</taxon>
        <taxon>Embryophyta</taxon>
        <taxon>Tracheophyta</taxon>
        <taxon>Spermatophyta</taxon>
        <taxon>Magnoliopsida</taxon>
        <taxon>eudicotyledons</taxon>
        <taxon>Gunneridae</taxon>
        <taxon>Pentapetalae</taxon>
        <taxon>rosids</taxon>
        <taxon>fabids</taxon>
        <taxon>Malpighiales</taxon>
        <taxon>Rhizophoraceae</taxon>
        <taxon>Rhizophora</taxon>
    </lineage>
</organism>
<name>A0A2P2Q374_RHIMU</name>
<dbReference type="EMBL" id="GGEC01080972">
    <property type="protein sequence ID" value="MBX61456.1"/>
    <property type="molecule type" value="Transcribed_RNA"/>
</dbReference>
<sequence>MRFVKNISSLLKIRKHQRKKWATINVQAEA</sequence>
<dbReference type="AlphaFoldDB" id="A0A2P2Q374"/>